<feature type="compositionally biased region" description="Polar residues" evidence="1">
    <location>
        <begin position="68"/>
        <end position="78"/>
    </location>
</feature>
<organism evidence="3 4">
    <name type="scientific">Phytophthora palmivora</name>
    <dbReference type="NCBI Taxonomy" id="4796"/>
    <lineage>
        <taxon>Eukaryota</taxon>
        <taxon>Sar</taxon>
        <taxon>Stramenopiles</taxon>
        <taxon>Oomycota</taxon>
        <taxon>Peronosporomycetes</taxon>
        <taxon>Peronosporales</taxon>
        <taxon>Peronosporaceae</taxon>
        <taxon>Phytophthora</taxon>
    </lineage>
</organism>
<dbReference type="Proteomes" id="UP000237271">
    <property type="component" value="Unassembled WGS sequence"/>
</dbReference>
<feature type="compositionally biased region" description="Low complexity" evidence="1">
    <location>
        <begin position="102"/>
        <end position="113"/>
    </location>
</feature>
<dbReference type="PROSITE" id="PS50994">
    <property type="entry name" value="INTEGRASE"/>
    <property type="match status" value="1"/>
</dbReference>
<dbReference type="AlphaFoldDB" id="A0A2P4X966"/>
<evidence type="ECO:0000313" key="3">
    <source>
        <dbReference type="EMBL" id="POM62069.1"/>
    </source>
</evidence>
<dbReference type="GO" id="GO:0015074">
    <property type="term" value="P:DNA integration"/>
    <property type="evidence" value="ECO:0007669"/>
    <property type="project" value="InterPro"/>
</dbReference>
<evidence type="ECO:0000313" key="4">
    <source>
        <dbReference type="Proteomes" id="UP000237271"/>
    </source>
</evidence>
<feature type="compositionally biased region" description="Low complexity" evidence="1">
    <location>
        <begin position="58"/>
        <end position="67"/>
    </location>
</feature>
<proteinExistence type="predicted"/>
<feature type="non-terminal residue" evidence="3">
    <location>
        <position position="1"/>
    </location>
</feature>
<accession>A0A2P4X966</accession>
<dbReference type="InterPro" id="IPR012337">
    <property type="entry name" value="RNaseH-like_sf"/>
</dbReference>
<evidence type="ECO:0000256" key="1">
    <source>
        <dbReference type="SAM" id="MobiDB-lite"/>
    </source>
</evidence>
<feature type="compositionally biased region" description="Basic residues" evidence="1">
    <location>
        <begin position="124"/>
        <end position="145"/>
    </location>
</feature>
<dbReference type="GO" id="GO:0003676">
    <property type="term" value="F:nucleic acid binding"/>
    <property type="evidence" value="ECO:0007669"/>
    <property type="project" value="InterPro"/>
</dbReference>
<gene>
    <name evidence="3" type="ORF">PHPALM_28815</name>
</gene>
<feature type="compositionally biased region" description="Basic and acidic residues" evidence="1">
    <location>
        <begin position="242"/>
        <end position="261"/>
    </location>
</feature>
<keyword evidence="4" id="KW-1185">Reference proteome</keyword>
<dbReference type="InterPro" id="IPR001584">
    <property type="entry name" value="Integrase_cat-core"/>
</dbReference>
<feature type="region of interest" description="Disordered" evidence="1">
    <location>
        <begin position="31"/>
        <end position="169"/>
    </location>
</feature>
<dbReference type="Pfam" id="PF22936">
    <property type="entry name" value="Pol_BBD"/>
    <property type="match status" value="1"/>
</dbReference>
<feature type="compositionally biased region" description="Basic and acidic residues" evidence="1">
    <location>
        <begin position="114"/>
        <end position="123"/>
    </location>
</feature>
<dbReference type="InterPro" id="IPR054722">
    <property type="entry name" value="PolX-like_BBD"/>
</dbReference>
<dbReference type="Gene3D" id="3.30.420.10">
    <property type="entry name" value="Ribonuclease H-like superfamily/Ribonuclease H"/>
    <property type="match status" value="1"/>
</dbReference>
<feature type="domain" description="Integrase catalytic" evidence="2">
    <location>
        <begin position="388"/>
        <end position="509"/>
    </location>
</feature>
<comment type="caution">
    <text evidence="3">The sequence shown here is derived from an EMBL/GenBank/DDBJ whole genome shotgun (WGS) entry which is preliminary data.</text>
</comment>
<evidence type="ECO:0000259" key="2">
    <source>
        <dbReference type="PROSITE" id="PS50994"/>
    </source>
</evidence>
<dbReference type="InterPro" id="IPR036397">
    <property type="entry name" value="RNaseH_sf"/>
</dbReference>
<dbReference type="InterPro" id="IPR013103">
    <property type="entry name" value="RVT_2"/>
</dbReference>
<name>A0A2P4X966_9STRA</name>
<dbReference type="SUPFAM" id="SSF53098">
    <property type="entry name" value="Ribonuclease H-like"/>
    <property type="match status" value="1"/>
</dbReference>
<reference evidence="3 4" key="1">
    <citation type="journal article" date="2017" name="Genome Biol. Evol.">
        <title>Phytophthora megakarya and P. palmivora, closely related causal agents of cacao black pod rot, underwent increases in genome sizes and gene numbers by different mechanisms.</title>
        <authorList>
            <person name="Ali S.S."/>
            <person name="Shao J."/>
            <person name="Lary D.J."/>
            <person name="Kronmiller B."/>
            <person name="Shen D."/>
            <person name="Strem M.D."/>
            <person name="Amoako-Attah I."/>
            <person name="Akrofi A.Y."/>
            <person name="Begoude B.A."/>
            <person name="Ten Hoopen G.M."/>
            <person name="Coulibaly K."/>
            <person name="Kebe B.I."/>
            <person name="Melnick R.L."/>
            <person name="Guiltinan M.J."/>
            <person name="Tyler B.M."/>
            <person name="Meinhardt L.W."/>
            <person name="Bailey B.A."/>
        </authorList>
    </citation>
    <scope>NUCLEOTIDE SEQUENCE [LARGE SCALE GENOMIC DNA]</scope>
    <source>
        <strain evidence="4">sbr112.9</strain>
    </source>
</reference>
<feature type="compositionally biased region" description="Basic and acidic residues" evidence="1">
    <location>
        <begin position="149"/>
        <end position="160"/>
    </location>
</feature>
<protein>
    <submittedName>
        <fullName evidence="3">Gag-pol Polyprotein</fullName>
    </submittedName>
</protein>
<dbReference type="OrthoDB" id="7691805at2759"/>
<dbReference type="EMBL" id="NCKW01015674">
    <property type="protein sequence ID" value="POM62069.1"/>
    <property type="molecule type" value="Genomic_DNA"/>
</dbReference>
<feature type="region of interest" description="Disordered" evidence="1">
    <location>
        <begin position="223"/>
        <end position="261"/>
    </location>
</feature>
<dbReference type="Pfam" id="PF07727">
    <property type="entry name" value="RVT_2"/>
    <property type="match status" value="1"/>
</dbReference>
<sequence length="676" mass="76163">FPCLNGSNFHVWNARIRAALDGQGLLGFIDQEDYDGDSDTSAANSDDEDPDLPKLKPSHPLSPSPSDVQLSDTGTLSPGGSADDVDQADAAAQPKAGHDSSEAPSDSSSGNSSDTKKDKERRRALLRAQAKKARAKLRAAKKRAACKPSAHETRQTERKPRSFLPSSRKPDLAIWKGSKKFIPYTDLKTNIERKVMDDYAKQAPAYWDSKGRRGTPANFAIIKRKPRDDSNSFPVKQLRTQHHSDDRQCQPPRHDNTFKAPDIYDRFGNQVNLSYLHRKFNSRGREVELIAYATVIMPDIGLSATSPDRMAPQAWFKEIRPYAGSIMVGGKHQHQLAIRGIGDVVLEVVDTTGTTRLMEFRDVLYVPDMEFNLLYIAQVLKMGIRRVFSSTPCAFFEGKDYKTHVELASDMNLFQFKPKVPLKSPSTLVALAPADHQSANALVAQSGTLKTQFNQYDPEVQRLQGDNGKDYEKLGQIIFDRYGAYAQFTNAYTPQQDGVAERRMRTILERRDATGRFVRFKARLVIKGFQQKYGIDYTEIFSPVVRMEVFRLLLTLAAILDYDIEQKDAKTAFLNGSLGLEIFMEQPEGFVSKEHPDLVCSLGKSLYGLKRAPRVWYYTFAKYLERLGFNRLVKNRCVFFKVIFKAPCYISVYVDDLLITSLSKQVVARVKSALSF</sequence>